<dbReference type="GO" id="GO:0003677">
    <property type="term" value="F:DNA binding"/>
    <property type="evidence" value="ECO:0007669"/>
    <property type="project" value="UniProtKB-KW"/>
</dbReference>
<evidence type="ECO:0000256" key="3">
    <source>
        <dbReference type="ARBA" id="ARBA00023163"/>
    </source>
</evidence>
<dbReference type="InterPro" id="IPR036388">
    <property type="entry name" value="WH-like_DNA-bd_sf"/>
</dbReference>
<dbReference type="PANTHER" id="PTHR44688">
    <property type="entry name" value="DNA-BINDING TRANSCRIPTIONAL ACTIVATOR DEVR_DOSR"/>
    <property type="match status" value="1"/>
</dbReference>
<dbReference type="InterPro" id="IPR000792">
    <property type="entry name" value="Tscrpt_reg_LuxR_C"/>
</dbReference>
<dbReference type="Gene3D" id="3.30.450.20">
    <property type="entry name" value="PAS domain"/>
    <property type="match status" value="1"/>
</dbReference>
<dbReference type="Gene3D" id="1.10.10.10">
    <property type="entry name" value="Winged helix-like DNA-binding domain superfamily/Winged helix DNA-binding domain"/>
    <property type="match status" value="1"/>
</dbReference>
<dbReference type="AlphaFoldDB" id="A0A1K1SV20"/>
<dbReference type="PANTHER" id="PTHR44688:SF16">
    <property type="entry name" value="DNA-BINDING TRANSCRIPTIONAL ACTIVATOR DEVR_DOSR"/>
    <property type="match status" value="1"/>
</dbReference>
<dbReference type="STRING" id="1004.SAMN05661012_06202"/>
<dbReference type="PROSITE" id="PS00622">
    <property type="entry name" value="HTH_LUXR_1"/>
    <property type="match status" value="1"/>
</dbReference>
<dbReference type="InterPro" id="IPR016032">
    <property type="entry name" value="Sig_transdc_resp-reg_C-effctor"/>
</dbReference>
<dbReference type="PRINTS" id="PR00038">
    <property type="entry name" value="HTHLUXR"/>
</dbReference>
<feature type="domain" description="HTH luxR-type" evidence="4">
    <location>
        <begin position="187"/>
        <end position="252"/>
    </location>
</feature>
<dbReference type="Proteomes" id="UP000183788">
    <property type="component" value="Unassembled WGS sequence"/>
</dbReference>
<evidence type="ECO:0000313" key="7">
    <source>
        <dbReference type="Proteomes" id="UP000183788"/>
    </source>
</evidence>
<accession>A0A1K1SV20</accession>
<evidence type="ECO:0000313" key="6">
    <source>
        <dbReference type="EMBL" id="WQG90573.1"/>
    </source>
</evidence>
<reference evidence="6 8" key="2">
    <citation type="submission" date="2023-11" db="EMBL/GenBank/DDBJ databases">
        <title>MicrobeMod: A computational toolkit for identifying prokaryotic methylation and restriction-modification with nanopore sequencing.</title>
        <authorList>
            <person name="Crits-Christoph A."/>
            <person name="Kang S.C."/>
            <person name="Lee H."/>
            <person name="Ostrov N."/>
        </authorList>
    </citation>
    <scope>NUCLEOTIDE SEQUENCE [LARGE SCALE GENOMIC DNA]</scope>
    <source>
        <strain evidence="6 8">ATCC 23090</strain>
    </source>
</reference>
<organism evidence="5 7">
    <name type="scientific">Chitinophaga sancti</name>
    <dbReference type="NCBI Taxonomy" id="1004"/>
    <lineage>
        <taxon>Bacteria</taxon>
        <taxon>Pseudomonadati</taxon>
        <taxon>Bacteroidota</taxon>
        <taxon>Chitinophagia</taxon>
        <taxon>Chitinophagales</taxon>
        <taxon>Chitinophagaceae</taxon>
        <taxon>Chitinophaga</taxon>
    </lineage>
</organism>
<dbReference type="PROSITE" id="PS50043">
    <property type="entry name" value="HTH_LUXR_2"/>
    <property type="match status" value="1"/>
</dbReference>
<dbReference type="SUPFAM" id="SSF46894">
    <property type="entry name" value="C-terminal effector domain of the bipartite response regulators"/>
    <property type="match status" value="1"/>
</dbReference>
<sequence>MQGAMVNNNQNILNDTLLTQSFSPQDSPLAQCQLVARVYAGIENAVAVLSDLKANRSYIYAGAAGAALGLEISSEIDSIWEEGLFSRIRPDDLEAKHAMELQFFHMLKELPNAGRYDYYVNSILHMRNVQEEYVAIQHRMFYIRSADNGSIWMALCLYNFPPQQVEGDAYFGRIVNSRTGQVFLPDQQQVNAILSEREKEVLRMIKAGSSSKEIAARFSISVYTVNRHRQNILQKLHVNNSMAACRIADAIHLL</sequence>
<dbReference type="Pfam" id="PF00196">
    <property type="entry name" value="GerE"/>
    <property type="match status" value="1"/>
</dbReference>
<dbReference type="Proteomes" id="UP001326715">
    <property type="component" value="Chromosome"/>
</dbReference>
<evidence type="ECO:0000256" key="2">
    <source>
        <dbReference type="ARBA" id="ARBA00023125"/>
    </source>
</evidence>
<dbReference type="RefSeq" id="WP_218164121.1">
    <property type="nucleotide sequence ID" value="NZ_CP139972.1"/>
</dbReference>
<keyword evidence="3" id="KW-0804">Transcription</keyword>
<reference evidence="5 7" key="1">
    <citation type="submission" date="2016-11" db="EMBL/GenBank/DDBJ databases">
        <authorList>
            <person name="Jaros S."/>
            <person name="Januszkiewicz K."/>
            <person name="Wedrychowicz H."/>
        </authorList>
    </citation>
    <scope>NUCLEOTIDE SEQUENCE [LARGE SCALE GENOMIC DNA]</scope>
    <source>
        <strain evidence="5 7">DSM 784</strain>
    </source>
</reference>
<gene>
    <name evidence="5" type="ORF">SAMN05661012_06202</name>
    <name evidence="6" type="ORF">SR876_03630</name>
</gene>
<evidence type="ECO:0000313" key="8">
    <source>
        <dbReference type="Proteomes" id="UP001326715"/>
    </source>
</evidence>
<evidence type="ECO:0000313" key="5">
    <source>
        <dbReference type="EMBL" id="SFW88155.1"/>
    </source>
</evidence>
<dbReference type="EMBL" id="FPIZ01000035">
    <property type="protein sequence ID" value="SFW88155.1"/>
    <property type="molecule type" value="Genomic_DNA"/>
</dbReference>
<keyword evidence="2" id="KW-0238">DNA-binding</keyword>
<dbReference type="EMBL" id="CP140154">
    <property type="protein sequence ID" value="WQG90573.1"/>
    <property type="molecule type" value="Genomic_DNA"/>
</dbReference>
<name>A0A1K1SV20_9BACT</name>
<proteinExistence type="predicted"/>
<dbReference type="GO" id="GO:0006355">
    <property type="term" value="P:regulation of DNA-templated transcription"/>
    <property type="evidence" value="ECO:0007669"/>
    <property type="project" value="InterPro"/>
</dbReference>
<protein>
    <submittedName>
        <fullName evidence="6">Helix-turn-helix transcriptional regulator</fullName>
    </submittedName>
    <submittedName>
        <fullName evidence="5">Regulatory protein, luxR family</fullName>
    </submittedName>
</protein>
<dbReference type="CDD" id="cd06170">
    <property type="entry name" value="LuxR_C_like"/>
    <property type="match status" value="1"/>
</dbReference>
<keyword evidence="1" id="KW-0805">Transcription regulation</keyword>
<evidence type="ECO:0000259" key="4">
    <source>
        <dbReference type="PROSITE" id="PS50043"/>
    </source>
</evidence>
<keyword evidence="8" id="KW-1185">Reference proteome</keyword>
<dbReference type="SMART" id="SM00421">
    <property type="entry name" value="HTH_LUXR"/>
    <property type="match status" value="1"/>
</dbReference>
<evidence type="ECO:0000256" key="1">
    <source>
        <dbReference type="ARBA" id="ARBA00023015"/>
    </source>
</evidence>